<feature type="domain" description="HTH cro/C1-type" evidence="1">
    <location>
        <begin position="10"/>
        <end position="63"/>
    </location>
</feature>
<gene>
    <name evidence="2" type="ORF">CLTEP_13330</name>
</gene>
<dbReference type="SUPFAM" id="SSF48452">
    <property type="entry name" value="TPR-like"/>
    <property type="match status" value="2"/>
</dbReference>
<sequence length="434" mass="50486">MEILSLGEKIKRKRKSLNMTLKDLAGDRITPGQISLVETGKSNPSMDLLEYLAEALNTSVEYLMESEESQAENICIYYENIAETYLLDASLSLAEEYVEKSLYYAEKYHLEYRKAKNLFLRGKICIKKDELGIAQQYLLSANAIFIKNNKYEETINTFLNLGIITLKLKAYHSSSSYFKQAEKIFIDNDIGNDFLLGEIYYYIAYTFFKLEDMDNSITYSFLAQEKFKKINNKREYAKSLILLSKEYVEKGDIKNAITFSQKALRTYKELNNSYYISEIENDLGKLFYEFDNIEQSMLHLQNAKSIRIKNNDNKLVDTLVNICNNYIKLKDIDESKKVLKEIMNQVENGNNKALIRYYLLKYRIDLLESKHLEAENTLAMALEFAKSMEYLEEASEIAITLGKYYIDHGNDKKAAKYLNEGVEMFRKQGIIKDS</sequence>
<dbReference type="CDD" id="cd00093">
    <property type="entry name" value="HTH_XRE"/>
    <property type="match status" value="1"/>
</dbReference>
<dbReference type="InterPro" id="IPR011990">
    <property type="entry name" value="TPR-like_helical_dom_sf"/>
</dbReference>
<dbReference type="SMART" id="SM00530">
    <property type="entry name" value="HTH_XRE"/>
    <property type="match status" value="1"/>
</dbReference>
<dbReference type="PANTHER" id="PTHR37038">
    <property type="entry name" value="TRANSCRIPTIONAL REGULATOR-RELATED"/>
    <property type="match status" value="1"/>
</dbReference>
<accession>A0A151B4B9</accession>
<dbReference type="RefSeq" id="WP_066824343.1">
    <property type="nucleotide sequence ID" value="NZ_LTBA01000011.1"/>
</dbReference>
<dbReference type="Gene3D" id="1.10.260.40">
    <property type="entry name" value="lambda repressor-like DNA-binding domains"/>
    <property type="match status" value="1"/>
</dbReference>
<evidence type="ECO:0000313" key="3">
    <source>
        <dbReference type="Proteomes" id="UP000075531"/>
    </source>
</evidence>
<dbReference type="Proteomes" id="UP000075531">
    <property type="component" value="Unassembled WGS sequence"/>
</dbReference>
<protein>
    <submittedName>
        <fullName evidence="2">Anaerobic benzoate catabolism transcriptional regulator</fullName>
    </submittedName>
</protein>
<evidence type="ECO:0000259" key="1">
    <source>
        <dbReference type="PROSITE" id="PS50943"/>
    </source>
</evidence>
<dbReference type="PROSITE" id="PS50943">
    <property type="entry name" value="HTH_CROC1"/>
    <property type="match status" value="1"/>
</dbReference>
<name>A0A151B4B9_9CLOT</name>
<organism evidence="2 3">
    <name type="scientific">Clostridium tepidiprofundi DSM 19306</name>
    <dbReference type="NCBI Taxonomy" id="1121338"/>
    <lineage>
        <taxon>Bacteria</taxon>
        <taxon>Bacillati</taxon>
        <taxon>Bacillota</taxon>
        <taxon>Clostridia</taxon>
        <taxon>Eubacteriales</taxon>
        <taxon>Clostridiaceae</taxon>
        <taxon>Clostridium</taxon>
    </lineage>
</organism>
<reference evidence="2 3" key="1">
    <citation type="submission" date="2016-02" db="EMBL/GenBank/DDBJ databases">
        <title>Genome sequence of Clostridium tepidiprofundi DSM 19306.</title>
        <authorList>
            <person name="Poehlein A."/>
            <person name="Daniel R."/>
        </authorList>
    </citation>
    <scope>NUCLEOTIDE SEQUENCE [LARGE SCALE GENOMIC DNA]</scope>
    <source>
        <strain evidence="2 3">DSM 19306</strain>
    </source>
</reference>
<dbReference type="OrthoDB" id="2986817at2"/>
<dbReference type="InterPro" id="IPR053163">
    <property type="entry name" value="HTH-type_regulator_Rgg"/>
</dbReference>
<dbReference type="Gene3D" id="1.25.40.10">
    <property type="entry name" value="Tetratricopeptide repeat domain"/>
    <property type="match status" value="1"/>
</dbReference>
<dbReference type="InterPro" id="IPR010982">
    <property type="entry name" value="Lambda_DNA-bd_dom_sf"/>
</dbReference>
<dbReference type="SUPFAM" id="SSF47413">
    <property type="entry name" value="lambda repressor-like DNA-binding domains"/>
    <property type="match status" value="1"/>
</dbReference>
<dbReference type="SMART" id="SM00028">
    <property type="entry name" value="TPR"/>
    <property type="match status" value="6"/>
</dbReference>
<evidence type="ECO:0000313" key="2">
    <source>
        <dbReference type="EMBL" id="KYH34736.1"/>
    </source>
</evidence>
<comment type="caution">
    <text evidence="2">The sequence shown here is derived from an EMBL/GenBank/DDBJ whole genome shotgun (WGS) entry which is preliminary data.</text>
</comment>
<dbReference type="AlphaFoldDB" id="A0A151B4B9"/>
<dbReference type="PATRIC" id="fig|1121338.3.peg.1369"/>
<dbReference type="STRING" id="1121338.CLTEP_13330"/>
<dbReference type="InterPro" id="IPR019734">
    <property type="entry name" value="TPR_rpt"/>
</dbReference>
<proteinExistence type="predicted"/>
<dbReference type="InterPro" id="IPR001387">
    <property type="entry name" value="Cro/C1-type_HTH"/>
</dbReference>
<dbReference type="Pfam" id="PF13181">
    <property type="entry name" value="TPR_8"/>
    <property type="match status" value="1"/>
</dbReference>
<dbReference type="Pfam" id="PF01381">
    <property type="entry name" value="HTH_3"/>
    <property type="match status" value="1"/>
</dbReference>
<keyword evidence="3" id="KW-1185">Reference proteome</keyword>
<dbReference type="EMBL" id="LTBA01000011">
    <property type="protein sequence ID" value="KYH34736.1"/>
    <property type="molecule type" value="Genomic_DNA"/>
</dbReference>
<dbReference type="GO" id="GO:0003677">
    <property type="term" value="F:DNA binding"/>
    <property type="evidence" value="ECO:0007669"/>
    <property type="project" value="InterPro"/>
</dbReference>